<evidence type="ECO:0000313" key="2">
    <source>
        <dbReference type="Proteomes" id="UP000030013"/>
    </source>
</evidence>
<comment type="caution">
    <text evidence="1">The sequence shown here is derived from an EMBL/GenBank/DDBJ whole genome shotgun (WGS) entry which is preliminary data.</text>
</comment>
<protein>
    <submittedName>
        <fullName evidence="1">Uncharacterized protein</fullName>
    </submittedName>
</protein>
<dbReference type="Proteomes" id="UP000030013">
    <property type="component" value="Unassembled WGS sequence"/>
</dbReference>
<keyword evidence="2" id="KW-1185">Reference proteome</keyword>
<accession>A0A0A0K1K4</accession>
<proteinExistence type="predicted"/>
<gene>
    <name evidence="1" type="ORF">N801_06440</name>
</gene>
<sequence>MRDMIWLVREGQALVGAFAMRTDAERRAAEARAEQGRDGEPEGWAVRVEPWTITPPSGLPPFEEAGRQHEAILEQMDREWGLLEIAPMGTAHFFHLDTYLLVPYRNRLVVPAFQFDQWRQLWPGFRDVLKVFRDSGWDEFSITAWFVSHQGSADGDVPALLIRDEPERVLDAARISAADR</sequence>
<reference evidence="1 2" key="1">
    <citation type="submission" date="2013-08" db="EMBL/GenBank/DDBJ databases">
        <title>The genome sequence of Knoellia aerolata.</title>
        <authorList>
            <person name="Zhu W."/>
            <person name="Wang G."/>
        </authorList>
    </citation>
    <scope>NUCLEOTIDE SEQUENCE [LARGE SCALE GENOMIC DNA]</scope>
    <source>
        <strain evidence="1 2">DSM 18566</strain>
    </source>
</reference>
<evidence type="ECO:0000313" key="1">
    <source>
        <dbReference type="EMBL" id="KGN41681.1"/>
    </source>
</evidence>
<dbReference type="AlphaFoldDB" id="A0A0A0K1K4"/>
<organism evidence="1 2">
    <name type="scientific">Knoellia aerolata DSM 18566</name>
    <dbReference type="NCBI Taxonomy" id="1385519"/>
    <lineage>
        <taxon>Bacteria</taxon>
        <taxon>Bacillati</taxon>
        <taxon>Actinomycetota</taxon>
        <taxon>Actinomycetes</taxon>
        <taxon>Micrococcales</taxon>
        <taxon>Intrasporangiaceae</taxon>
        <taxon>Knoellia</taxon>
    </lineage>
</organism>
<name>A0A0A0K1K4_9MICO</name>
<dbReference type="EMBL" id="AVPL01000014">
    <property type="protein sequence ID" value="KGN41681.1"/>
    <property type="molecule type" value="Genomic_DNA"/>
</dbReference>